<proteinExistence type="predicted"/>
<keyword evidence="2" id="KW-1185">Reference proteome</keyword>
<comment type="caution">
    <text evidence="1">The sequence shown here is derived from an EMBL/GenBank/DDBJ whole genome shotgun (WGS) entry which is preliminary data.</text>
</comment>
<reference evidence="1 2" key="1">
    <citation type="submission" date="2018-08" db="EMBL/GenBank/DDBJ databases">
        <title>Meiothermus granaticius genome AF-68 sequencing project.</title>
        <authorList>
            <person name="Da Costa M.S."/>
            <person name="Albuquerque L."/>
            <person name="Raposo P."/>
            <person name="Froufe H.J.C."/>
            <person name="Barroso C.S."/>
            <person name="Egas C."/>
        </authorList>
    </citation>
    <scope>NUCLEOTIDE SEQUENCE [LARGE SCALE GENOMIC DNA]</scope>
    <source>
        <strain evidence="1 2">AF-68</strain>
    </source>
</reference>
<evidence type="ECO:0000313" key="2">
    <source>
        <dbReference type="Proteomes" id="UP000266178"/>
    </source>
</evidence>
<sequence>MESSFSARMRVTDQRCYVLTRPPAWDSYGLRQYIEGMLRDRGWKMLEKKMAYNAVLLELWQAPDGGLLGMALSEAGGSSVNLMTVRLSR</sequence>
<dbReference type="Proteomes" id="UP000266178">
    <property type="component" value="Unassembled WGS sequence"/>
</dbReference>
<evidence type="ECO:0000313" key="1">
    <source>
        <dbReference type="EMBL" id="RIH93977.1"/>
    </source>
</evidence>
<gene>
    <name evidence="1" type="ORF">Mgrana_00063</name>
</gene>
<dbReference type="AlphaFoldDB" id="A0A399FBK0"/>
<dbReference type="EMBL" id="QWLB01000001">
    <property type="protein sequence ID" value="RIH93977.1"/>
    <property type="molecule type" value="Genomic_DNA"/>
</dbReference>
<organism evidence="1 2">
    <name type="scientific">Meiothermus granaticius NBRC 107808</name>
    <dbReference type="NCBI Taxonomy" id="1227551"/>
    <lineage>
        <taxon>Bacteria</taxon>
        <taxon>Thermotogati</taxon>
        <taxon>Deinococcota</taxon>
        <taxon>Deinococci</taxon>
        <taxon>Thermales</taxon>
        <taxon>Thermaceae</taxon>
        <taxon>Meiothermus</taxon>
    </lineage>
</organism>
<accession>A0A399FBK0</accession>
<protein>
    <submittedName>
        <fullName evidence="1">Uncharacterized protein</fullName>
    </submittedName>
</protein>
<name>A0A399FBK0_9DEIN</name>